<keyword evidence="4" id="KW-0312">Gluconeogenesis</keyword>
<dbReference type="eggNOG" id="COG0588">
    <property type="taxonomic scope" value="Bacteria"/>
</dbReference>
<protein>
    <recommendedName>
        <fullName evidence="4 8">2,3-bisphosphoglycerate-dependent phosphoglycerate mutase</fullName>
        <shortName evidence="4">BPG-dependent PGAM</shortName>
        <shortName evidence="4">PGAM</shortName>
        <shortName evidence="4">Phosphoglyceromutase</shortName>
        <shortName evidence="4">dPGM</shortName>
        <ecNumber evidence="4 8">5.4.2.11</ecNumber>
    </recommendedName>
</protein>
<evidence type="ECO:0000313" key="10">
    <source>
        <dbReference type="Proteomes" id="UP000003987"/>
    </source>
</evidence>
<dbReference type="CDD" id="cd07067">
    <property type="entry name" value="HP_PGM_like"/>
    <property type="match status" value="1"/>
</dbReference>
<dbReference type="Pfam" id="PF00300">
    <property type="entry name" value="His_Phos_1"/>
    <property type="match status" value="1"/>
</dbReference>
<evidence type="ECO:0000256" key="1">
    <source>
        <dbReference type="ARBA" id="ARBA00006717"/>
    </source>
</evidence>
<dbReference type="PANTHER" id="PTHR11931">
    <property type="entry name" value="PHOSPHOGLYCERATE MUTASE"/>
    <property type="match status" value="1"/>
</dbReference>
<feature type="binding site" evidence="4 6">
    <location>
        <position position="67"/>
    </location>
    <ligand>
        <name>substrate</name>
    </ligand>
</feature>
<dbReference type="HOGENOM" id="CLU_033323_1_1_9"/>
<feature type="binding site" evidence="4 6">
    <location>
        <position position="105"/>
    </location>
    <ligand>
        <name>substrate</name>
    </ligand>
</feature>
<dbReference type="GO" id="GO:0006096">
    <property type="term" value="P:glycolytic process"/>
    <property type="evidence" value="ECO:0007669"/>
    <property type="project" value="UniProtKB-UniRule"/>
</dbReference>
<comment type="function">
    <text evidence="4 8">Catalyzes the interconversion of 2-phosphoglycerate and 3-phosphoglycerate.</text>
</comment>
<evidence type="ECO:0000313" key="9">
    <source>
        <dbReference type="EMBL" id="EEU30211.1"/>
    </source>
</evidence>
<feature type="active site" description="Proton donor/acceptor" evidence="4 5">
    <location>
        <position position="94"/>
    </location>
</feature>
<reference evidence="9 10" key="1">
    <citation type="submission" date="2009-06" db="EMBL/GenBank/DDBJ databases">
        <title>The Genome Sequence of Lactobacillus coleohominis strain 101-4-CHN.</title>
        <authorList>
            <consortium name="The Broad Institute Genome Sequencing Platform"/>
            <person name="Ward D."/>
            <person name="Young S.K."/>
            <person name="Zeng Q."/>
            <person name="Koehrsen M."/>
            <person name="Alvarado L."/>
            <person name="Berlin A."/>
            <person name="Borenstein D."/>
            <person name="Chen Z."/>
            <person name="Engels R."/>
            <person name="Freedman E."/>
            <person name="Gellesch M."/>
            <person name="Goldberg J."/>
            <person name="Griggs A."/>
            <person name="Gujja S."/>
            <person name="Heiman D."/>
            <person name="Hepburn T."/>
            <person name="Howarth C."/>
            <person name="Jen D."/>
            <person name="Larson L."/>
            <person name="Lewis B."/>
            <person name="Mehta T."/>
            <person name="Park D."/>
            <person name="Pearson M."/>
            <person name="Roberts A."/>
            <person name="Saif S."/>
            <person name="Shea T."/>
            <person name="Shenoy N."/>
            <person name="Sisk P."/>
            <person name="Stolte C."/>
            <person name="Sykes S."/>
            <person name="Walk T."/>
            <person name="White J."/>
            <person name="Yandava C."/>
            <person name="Liu Y."/>
            <person name="Xu Q."/>
            <person name="Lander E."/>
            <person name="Nusbaum C."/>
            <person name="Galagan J."/>
            <person name="Birren B."/>
        </authorList>
    </citation>
    <scope>NUCLEOTIDE SEQUENCE [LARGE SCALE GENOMIC DNA]</scope>
    <source>
        <strain evidence="9 10">101-4-CHN</strain>
    </source>
</reference>
<dbReference type="InterPro" id="IPR013078">
    <property type="entry name" value="His_Pase_superF_clade-1"/>
</dbReference>
<name>C7XWF1_9LACO</name>
<dbReference type="PROSITE" id="PS00175">
    <property type="entry name" value="PG_MUTASE"/>
    <property type="match status" value="1"/>
</dbReference>
<feature type="binding site" evidence="4 6">
    <location>
        <begin position="94"/>
        <end position="97"/>
    </location>
    <ligand>
        <name>substrate</name>
    </ligand>
</feature>
<proteinExistence type="inferred from homology"/>
<keyword evidence="2 4" id="KW-0324">Glycolysis</keyword>
<dbReference type="InterPro" id="IPR005952">
    <property type="entry name" value="Phosphogly_mut1"/>
</dbReference>
<feature type="binding site" evidence="4 6">
    <location>
        <begin position="28"/>
        <end position="29"/>
    </location>
    <ligand>
        <name>substrate</name>
    </ligand>
</feature>
<evidence type="ECO:0000256" key="3">
    <source>
        <dbReference type="ARBA" id="ARBA00023235"/>
    </source>
</evidence>
<feature type="binding site" evidence="4 6">
    <location>
        <begin position="15"/>
        <end position="22"/>
    </location>
    <ligand>
        <name>substrate</name>
    </ligand>
</feature>
<dbReference type="GO" id="GO:0004619">
    <property type="term" value="F:phosphoglycerate mutase activity"/>
    <property type="evidence" value="ECO:0007669"/>
    <property type="project" value="UniProtKB-UniRule"/>
</dbReference>
<evidence type="ECO:0000256" key="5">
    <source>
        <dbReference type="PIRSR" id="PIRSR613078-1"/>
    </source>
</evidence>
<dbReference type="UniPathway" id="UPA00109">
    <property type="reaction ID" value="UER00186"/>
</dbReference>
<keyword evidence="3 4" id="KW-0413">Isomerase</keyword>
<evidence type="ECO:0000256" key="7">
    <source>
        <dbReference type="PIRSR" id="PIRSR613078-3"/>
    </source>
</evidence>
<dbReference type="InterPro" id="IPR029033">
    <property type="entry name" value="His_PPase_superfam"/>
</dbReference>
<feature type="binding site" evidence="4 6">
    <location>
        <begin position="121"/>
        <end position="122"/>
    </location>
    <ligand>
        <name>substrate</name>
    </ligand>
</feature>
<comment type="catalytic activity">
    <reaction evidence="4 8">
        <text>(2R)-2-phosphoglycerate = (2R)-3-phosphoglycerate</text>
        <dbReference type="Rhea" id="RHEA:15901"/>
        <dbReference type="ChEBI" id="CHEBI:58272"/>
        <dbReference type="ChEBI" id="CHEBI:58289"/>
        <dbReference type="EC" id="5.4.2.11"/>
    </reaction>
</comment>
<dbReference type="EMBL" id="GG698804">
    <property type="protein sequence ID" value="EEU30211.1"/>
    <property type="molecule type" value="Genomic_DNA"/>
</dbReference>
<comment type="caution">
    <text evidence="4">Lacks conserved residue(s) required for the propagation of feature annotation.</text>
</comment>
<evidence type="ECO:0000256" key="6">
    <source>
        <dbReference type="PIRSR" id="PIRSR613078-2"/>
    </source>
</evidence>
<evidence type="ECO:0000256" key="4">
    <source>
        <dbReference type="HAMAP-Rule" id="MF_01039"/>
    </source>
</evidence>
<keyword evidence="10" id="KW-1185">Reference proteome</keyword>
<comment type="similarity">
    <text evidence="1 4">Belongs to the phosphoglycerate mutase family. BPG-dependent PGAM subfamily.</text>
</comment>
<dbReference type="Gene3D" id="3.40.50.1240">
    <property type="entry name" value="Phosphoglycerate mutase-like"/>
    <property type="match status" value="1"/>
</dbReference>
<evidence type="ECO:0000256" key="2">
    <source>
        <dbReference type="ARBA" id="ARBA00023152"/>
    </source>
</evidence>
<comment type="pathway">
    <text evidence="4 8">Carbohydrate degradation; glycolysis; pyruvate from D-glyceraldehyde 3-phosphate: step 3/5.</text>
</comment>
<dbReference type="Proteomes" id="UP000003987">
    <property type="component" value="Unassembled WGS sequence"/>
</dbReference>
<dbReference type="AlphaFoldDB" id="C7XWF1"/>
<dbReference type="HAMAP" id="MF_01039">
    <property type="entry name" value="PGAM_GpmA"/>
    <property type="match status" value="1"/>
</dbReference>
<dbReference type="EC" id="5.4.2.11" evidence="4 8"/>
<sequence length="232" mass="26963">MTKGEKAMATLVMVRHGQSQANLDNVFTGWSDSPLTAKGIAQGHQVGQELRQRGYLFDDVYTSYMRRSIMTANIVLDEIDQLYLPIHKTWRLNERHYGALSGQNKAAVKQRVGAEQLHRWRRGYTEVPPRLAHRQHERRYDRLGVQEPLSESLQMTLQRILPYWQDQIAPRLLDNKNQLIVAHGSSLRALVKYIEQIPDDQIDQVEVPNGQPIVYQFNERLQLLNKEILKEN</sequence>
<dbReference type="STRING" id="575594.HMPREF0501_01216"/>
<dbReference type="PIRSF" id="PIRSF000709">
    <property type="entry name" value="6PFK_2-Ptase"/>
    <property type="match status" value="1"/>
</dbReference>
<dbReference type="GO" id="GO:0006094">
    <property type="term" value="P:gluconeogenesis"/>
    <property type="evidence" value="ECO:0007669"/>
    <property type="project" value="UniProtKB-UniRule"/>
</dbReference>
<dbReference type="InterPro" id="IPR001345">
    <property type="entry name" value="PG/BPGM_mutase_AS"/>
</dbReference>
<accession>C7XWF1</accession>
<dbReference type="NCBIfam" id="TIGR01258">
    <property type="entry name" value="pgm_1"/>
    <property type="match status" value="1"/>
</dbReference>
<feature type="site" description="Transition state stabilizer" evidence="4 7">
    <location>
        <position position="183"/>
    </location>
</feature>
<dbReference type="SMART" id="SM00855">
    <property type="entry name" value="PGAM"/>
    <property type="match status" value="1"/>
</dbReference>
<evidence type="ECO:0000256" key="8">
    <source>
        <dbReference type="RuleBase" id="RU004512"/>
    </source>
</evidence>
<organism evidence="9 10">
    <name type="scientific">Limosilactobacillus coleohominis 101-4-CHN</name>
    <dbReference type="NCBI Taxonomy" id="575594"/>
    <lineage>
        <taxon>Bacteria</taxon>
        <taxon>Bacillati</taxon>
        <taxon>Bacillota</taxon>
        <taxon>Bacilli</taxon>
        <taxon>Lactobacillales</taxon>
        <taxon>Lactobacillaceae</taxon>
        <taxon>Limosilactobacillus</taxon>
    </lineage>
</organism>
<dbReference type="SUPFAM" id="SSF53254">
    <property type="entry name" value="Phosphoglycerate mutase-like"/>
    <property type="match status" value="1"/>
</dbReference>
<feature type="active site" description="Tele-phosphohistidine intermediate" evidence="4 5">
    <location>
        <position position="16"/>
    </location>
</feature>
<gene>
    <name evidence="4 9" type="primary">gpmA</name>
    <name evidence="9" type="ORF">HMPREF0501_01216</name>
</gene>